<dbReference type="Gene3D" id="1.10.10.10">
    <property type="entry name" value="Winged helix-like DNA-binding domain superfamily/Winged helix DNA-binding domain"/>
    <property type="match status" value="1"/>
</dbReference>
<evidence type="ECO:0000313" key="1">
    <source>
        <dbReference type="EMBL" id="SUY78095.1"/>
    </source>
</evidence>
<evidence type="ECO:0000313" key="2">
    <source>
        <dbReference type="Proteomes" id="UP000255070"/>
    </source>
</evidence>
<dbReference type="SUPFAM" id="SSF46785">
    <property type="entry name" value="Winged helix' DNA-binding domain"/>
    <property type="match status" value="1"/>
</dbReference>
<gene>
    <name evidence="1" type="primary">nsrR_1</name>
    <name evidence="1" type="ORF">NCTC10698_03005</name>
</gene>
<sequence length="174" mass="18769">MSFLSAGVEYGLHCMLYLVHSAEHGVAEASTRDLADMQGVPAEYVAKLFTKLGHAGLVRAAEGVRGGFSLARPAEKITVKDVVEAIDGVKPVFDCREVRERCAVFGEVAPAWATRGTCSIHAVMEGAEKAMRDELDRHTLADLASRTRSKAPASHEAKVIEWFGARSAARRSTS</sequence>
<dbReference type="Pfam" id="PF02082">
    <property type="entry name" value="Rrf2"/>
    <property type="match status" value="1"/>
</dbReference>
<proteinExistence type="predicted"/>
<keyword evidence="2" id="KW-1185">Reference proteome</keyword>
<dbReference type="InterPro" id="IPR036390">
    <property type="entry name" value="WH_DNA-bd_sf"/>
</dbReference>
<dbReference type="GeneID" id="63998883"/>
<dbReference type="AlphaFoldDB" id="A0A8B4S6Z6"/>
<protein>
    <submittedName>
        <fullName evidence="1">HTH-type transcriptional repressor NsrR</fullName>
    </submittedName>
</protein>
<dbReference type="InterPro" id="IPR030489">
    <property type="entry name" value="TR_Rrf2-type_CS"/>
</dbReference>
<dbReference type="NCBIfam" id="TIGR00738">
    <property type="entry name" value="rrf2_super"/>
    <property type="match status" value="1"/>
</dbReference>
<dbReference type="Proteomes" id="UP000255070">
    <property type="component" value="Unassembled WGS sequence"/>
</dbReference>
<organism evidence="1 2">
    <name type="scientific">Comamonas testosteroni</name>
    <name type="common">Pseudomonas testosteroni</name>
    <dbReference type="NCBI Taxonomy" id="285"/>
    <lineage>
        <taxon>Bacteria</taxon>
        <taxon>Pseudomonadati</taxon>
        <taxon>Pseudomonadota</taxon>
        <taxon>Betaproteobacteria</taxon>
        <taxon>Burkholderiales</taxon>
        <taxon>Comamonadaceae</taxon>
        <taxon>Comamonas</taxon>
    </lineage>
</organism>
<reference evidence="1 2" key="1">
    <citation type="submission" date="2018-06" db="EMBL/GenBank/DDBJ databases">
        <authorList>
            <consortium name="Pathogen Informatics"/>
            <person name="Doyle S."/>
        </authorList>
    </citation>
    <scope>NUCLEOTIDE SEQUENCE [LARGE SCALE GENOMIC DNA]</scope>
    <source>
        <strain evidence="1 2">NCTC10698</strain>
    </source>
</reference>
<dbReference type="PANTHER" id="PTHR33221">
    <property type="entry name" value="WINGED HELIX-TURN-HELIX TRANSCRIPTIONAL REGULATOR, RRF2 FAMILY"/>
    <property type="match status" value="1"/>
</dbReference>
<dbReference type="GO" id="GO:0005829">
    <property type="term" value="C:cytosol"/>
    <property type="evidence" value="ECO:0007669"/>
    <property type="project" value="TreeGrafter"/>
</dbReference>
<dbReference type="PROSITE" id="PS01332">
    <property type="entry name" value="HTH_RRF2_1"/>
    <property type="match status" value="1"/>
</dbReference>
<dbReference type="InterPro" id="IPR036388">
    <property type="entry name" value="WH-like_DNA-bd_sf"/>
</dbReference>
<dbReference type="PANTHER" id="PTHR33221:SF13">
    <property type="entry name" value="TRANSCRIPTIONAL REGULATOR-RELATED"/>
    <property type="match status" value="1"/>
</dbReference>
<name>A0A8B4S6Z6_COMTE</name>
<dbReference type="EMBL" id="UFXL01000001">
    <property type="protein sequence ID" value="SUY78095.1"/>
    <property type="molecule type" value="Genomic_DNA"/>
</dbReference>
<dbReference type="InterPro" id="IPR000944">
    <property type="entry name" value="Tscrpt_reg_Rrf2"/>
</dbReference>
<dbReference type="RefSeq" id="WP_003076070.1">
    <property type="nucleotide sequence ID" value="NZ_BBJZ01000031.1"/>
</dbReference>
<accession>A0A8B4S6Z6</accession>
<comment type="caution">
    <text evidence="1">The sequence shown here is derived from an EMBL/GenBank/DDBJ whole genome shotgun (WGS) entry which is preliminary data.</text>
</comment>
<dbReference type="GO" id="GO:0003700">
    <property type="term" value="F:DNA-binding transcription factor activity"/>
    <property type="evidence" value="ECO:0007669"/>
    <property type="project" value="TreeGrafter"/>
</dbReference>
<dbReference type="PROSITE" id="PS51197">
    <property type="entry name" value="HTH_RRF2_2"/>
    <property type="match status" value="1"/>
</dbReference>